<keyword evidence="4" id="KW-1133">Transmembrane helix</keyword>
<sequence precursor="true">MTVRQFLIVASMLVMMILAAGCIQSPQPAVNATSPPAGTTTGVSAYPSPPANITNTTGLIAFVHRAADYARENGKAKAIAAFNNPNGSFVAGNLYIFAEDYNGTALAEPLEPGIVGTNISGMTDSFGTPLVRNLEETARFGRGFVSYAYPNPGKNATVESKLSVVEDVDGTYYVGAGIYASDADIYPSVVLNMSGKQPGVDDLVTYIRNATASARANGREKALATFNDPNGSTIRGQLAVMAFDMNGTTLAGPPYAADVAANRINLINYQDPDGVDTIRGMREIARNGGGFLYTVARVTVDGKDIYLPKIDYMEPVNNTWWLFAGIIDPAYTGVVTGNLTGLPVRNETRTEVYALVNEAVAYAQANGKEKTLAAIDNPHGPFVRGNLSVWAESTDGTVLADPYWKTGIGKNFIDDFDRYGMNTTKVGLEAMQNGTGFSHALFPDTSVNGTTLIPKLIYQKAVDESWWIGSGLYGVEVR</sequence>
<keyword evidence="5" id="KW-0472">Membrane</keyword>
<evidence type="ECO:0000313" key="8">
    <source>
        <dbReference type="Proteomes" id="UP000002457"/>
    </source>
</evidence>
<protein>
    <submittedName>
        <fullName evidence="7">Putative cache sensor protein</fullName>
    </submittedName>
</protein>
<proteinExistence type="predicted"/>
<dbReference type="InterPro" id="IPR033480">
    <property type="entry name" value="sCache_2"/>
</dbReference>
<name>B8GG50_METPE</name>
<reference evidence="7 8" key="1">
    <citation type="journal article" date="2015" name="Genome Announc.">
        <title>Complete Genome Sequence of Methanosphaerula palustris E1-9CT, a Hydrogenotrophic Methanogen Isolated from a Minerotrophic Fen Peatland.</title>
        <authorList>
            <person name="Cadillo-Quiroz H."/>
            <person name="Browne P."/>
            <person name="Kyrpides N."/>
            <person name="Woyke T."/>
            <person name="Goodwin L."/>
            <person name="Detter C."/>
            <person name="Yavitt J.B."/>
            <person name="Zinder S.H."/>
        </authorList>
    </citation>
    <scope>NUCLEOTIDE SEQUENCE [LARGE SCALE GENOMIC DNA]</scope>
    <source>
        <strain evidence="8">ATCC BAA-1556 / DSM 19958 / E1-9c</strain>
    </source>
</reference>
<dbReference type="Pfam" id="PF17200">
    <property type="entry name" value="sCache_2"/>
    <property type="match status" value="1"/>
</dbReference>
<dbReference type="eggNOG" id="arCOG03642">
    <property type="taxonomic scope" value="Archaea"/>
</dbReference>
<dbReference type="STRING" id="521011.Mpal_0762"/>
<dbReference type="eggNOG" id="arCOG03007">
    <property type="taxonomic scope" value="Archaea"/>
</dbReference>
<evidence type="ECO:0000256" key="4">
    <source>
        <dbReference type="ARBA" id="ARBA00022989"/>
    </source>
</evidence>
<gene>
    <name evidence="7" type="ordered locus">Mpal_0762</name>
</gene>
<keyword evidence="2" id="KW-1003">Cell membrane</keyword>
<dbReference type="Proteomes" id="UP000002457">
    <property type="component" value="Chromosome"/>
</dbReference>
<dbReference type="OrthoDB" id="117543at2157"/>
<dbReference type="RefSeq" id="WP_012617443.1">
    <property type="nucleotide sequence ID" value="NC_011832.1"/>
</dbReference>
<keyword evidence="3" id="KW-0812">Transmembrane</keyword>
<dbReference type="HOGENOM" id="CLU_048847_0_0_2"/>
<accession>B8GG50</accession>
<feature type="domain" description="Single Cache" evidence="6">
    <location>
        <begin position="56"/>
        <end position="132"/>
    </location>
</feature>
<dbReference type="GeneID" id="7270503"/>
<evidence type="ECO:0000256" key="5">
    <source>
        <dbReference type="ARBA" id="ARBA00023136"/>
    </source>
</evidence>
<evidence type="ECO:0000313" key="7">
    <source>
        <dbReference type="EMBL" id="ACL16124.1"/>
    </source>
</evidence>
<organism evidence="7 8">
    <name type="scientific">Methanosphaerula palustris (strain ATCC BAA-1556 / DSM 19958 / E1-9c)</name>
    <dbReference type="NCBI Taxonomy" id="521011"/>
    <lineage>
        <taxon>Archaea</taxon>
        <taxon>Methanobacteriati</taxon>
        <taxon>Methanobacteriota</taxon>
        <taxon>Stenosarchaea group</taxon>
        <taxon>Methanomicrobia</taxon>
        <taxon>Methanomicrobiales</taxon>
        <taxon>Methanoregulaceae</taxon>
        <taxon>Methanosphaerula</taxon>
    </lineage>
</organism>
<evidence type="ECO:0000256" key="3">
    <source>
        <dbReference type="ARBA" id="ARBA00022692"/>
    </source>
</evidence>
<feature type="domain" description="Single Cache" evidence="6">
    <location>
        <begin position="349"/>
        <end position="425"/>
    </location>
</feature>
<dbReference type="PROSITE" id="PS51257">
    <property type="entry name" value="PROKAR_LIPOPROTEIN"/>
    <property type="match status" value="1"/>
</dbReference>
<keyword evidence="8" id="KW-1185">Reference proteome</keyword>
<comment type="subcellular location">
    <subcellularLocation>
        <location evidence="1">Cell membrane</location>
        <topology evidence="1">Multi-pass membrane protein</topology>
    </subcellularLocation>
</comment>
<dbReference type="SMART" id="SM01049">
    <property type="entry name" value="Cache_2"/>
    <property type="match status" value="2"/>
</dbReference>
<evidence type="ECO:0000256" key="1">
    <source>
        <dbReference type="ARBA" id="ARBA00004651"/>
    </source>
</evidence>
<dbReference type="AlphaFoldDB" id="B8GG50"/>
<evidence type="ECO:0000256" key="2">
    <source>
        <dbReference type="ARBA" id="ARBA00022475"/>
    </source>
</evidence>
<dbReference type="KEGG" id="mpl:Mpal_0762"/>
<evidence type="ECO:0000259" key="6">
    <source>
        <dbReference type="SMART" id="SM01049"/>
    </source>
</evidence>
<dbReference type="GO" id="GO:0005886">
    <property type="term" value="C:plasma membrane"/>
    <property type="evidence" value="ECO:0007669"/>
    <property type="project" value="UniProtKB-SubCell"/>
</dbReference>
<dbReference type="EMBL" id="CP001338">
    <property type="protein sequence ID" value="ACL16124.1"/>
    <property type="molecule type" value="Genomic_DNA"/>
</dbReference>
<dbReference type="Gene3D" id="3.30.450.20">
    <property type="entry name" value="PAS domain"/>
    <property type="match status" value="3"/>
</dbReference>